<proteinExistence type="inferred from homology"/>
<evidence type="ECO:0000256" key="7">
    <source>
        <dbReference type="ARBA" id="ARBA00025785"/>
    </source>
</evidence>
<evidence type="ECO:0000259" key="8">
    <source>
        <dbReference type="Pfam" id="PF00155"/>
    </source>
</evidence>
<gene>
    <name evidence="9" type="ORF">LVIROSA_LOCUS26091</name>
</gene>
<dbReference type="GO" id="GO:0030170">
    <property type="term" value="F:pyridoxal phosphate binding"/>
    <property type="evidence" value="ECO:0007669"/>
    <property type="project" value="InterPro"/>
</dbReference>
<evidence type="ECO:0000256" key="3">
    <source>
        <dbReference type="ARBA" id="ARBA00022576"/>
    </source>
</evidence>
<evidence type="ECO:0000313" key="9">
    <source>
        <dbReference type="EMBL" id="CAH1439925.1"/>
    </source>
</evidence>
<comment type="similarity">
    <text evidence="7">Belongs to the class-I pyridoxal-phosphate-dependent aminotransferase family. Alanine aminotransferase subfamily.</text>
</comment>
<evidence type="ECO:0000256" key="6">
    <source>
        <dbReference type="ARBA" id="ARBA00025709"/>
    </source>
</evidence>
<dbReference type="InterPro" id="IPR015421">
    <property type="entry name" value="PyrdxlP-dep_Trfase_major"/>
</dbReference>
<dbReference type="SUPFAM" id="SSF53383">
    <property type="entry name" value="PLP-dependent transferases"/>
    <property type="match status" value="1"/>
</dbReference>
<evidence type="ECO:0000256" key="5">
    <source>
        <dbReference type="ARBA" id="ARBA00022898"/>
    </source>
</evidence>
<dbReference type="GO" id="GO:0004021">
    <property type="term" value="F:L-alanine:2-oxoglutarate aminotransferase activity"/>
    <property type="evidence" value="ECO:0007669"/>
    <property type="project" value="TreeGrafter"/>
</dbReference>
<dbReference type="Pfam" id="PF00155">
    <property type="entry name" value="Aminotran_1_2"/>
    <property type="match status" value="1"/>
</dbReference>
<dbReference type="InterPro" id="IPR045088">
    <property type="entry name" value="ALAT1/2-like"/>
</dbReference>
<dbReference type="InterPro" id="IPR004839">
    <property type="entry name" value="Aminotransferase_I/II_large"/>
</dbReference>
<evidence type="ECO:0000256" key="4">
    <source>
        <dbReference type="ARBA" id="ARBA00022679"/>
    </source>
</evidence>
<comment type="cofactor">
    <cofactor evidence="1">
        <name>pyridoxal 5'-phosphate</name>
        <dbReference type="ChEBI" id="CHEBI:597326"/>
    </cofactor>
</comment>
<organism evidence="9 10">
    <name type="scientific">Lactuca virosa</name>
    <dbReference type="NCBI Taxonomy" id="75947"/>
    <lineage>
        <taxon>Eukaryota</taxon>
        <taxon>Viridiplantae</taxon>
        <taxon>Streptophyta</taxon>
        <taxon>Embryophyta</taxon>
        <taxon>Tracheophyta</taxon>
        <taxon>Spermatophyta</taxon>
        <taxon>Magnoliopsida</taxon>
        <taxon>eudicotyledons</taxon>
        <taxon>Gunneridae</taxon>
        <taxon>Pentapetalae</taxon>
        <taxon>asterids</taxon>
        <taxon>campanulids</taxon>
        <taxon>Asterales</taxon>
        <taxon>Asteraceae</taxon>
        <taxon>Cichorioideae</taxon>
        <taxon>Cichorieae</taxon>
        <taxon>Lactucinae</taxon>
        <taxon>Lactuca</taxon>
    </lineage>
</organism>
<comment type="subunit">
    <text evidence="2">Homodimer.</text>
</comment>
<protein>
    <recommendedName>
        <fullName evidence="8">Aminotransferase class I/classII large domain-containing protein</fullName>
    </recommendedName>
</protein>
<dbReference type="EMBL" id="CAKMRJ010005412">
    <property type="protein sequence ID" value="CAH1439925.1"/>
    <property type="molecule type" value="Genomic_DNA"/>
</dbReference>
<dbReference type="Gene3D" id="3.40.640.10">
    <property type="entry name" value="Type I PLP-dependent aspartate aminotransferase-like (Major domain)"/>
    <property type="match status" value="1"/>
</dbReference>
<dbReference type="InterPro" id="IPR015424">
    <property type="entry name" value="PyrdxlP-dep_Trfase"/>
</dbReference>
<dbReference type="PANTHER" id="PTHR11751">
    <property type="entry name" value="ALANINE AMINOTRANSFERASE"/>
    <property type="match status" value="1"/>
</dbReference>
<accession>A0AAU9NQ17</accession>
<keyword evidence="10" id="KW-1185">Reference proteome</keyword>
<evidence type="ECO:0000256" key="1">
    <source>
        <dbReference type="ARBA" id="ARBA00001933"/>
    </source>
</evidence>
<comment type="pathway">
    <text evidence="6">Photosynthesis; C4 acid pathway.</text>
</comment>
<keyword evidence="3" id="KW-0032">Aminotransferase</keyword>
<reference evidence="9 10" key="1">
    <citation type="submission" date="2022-01" db="EMBL/GenBank/DDBJ databases">
        <authorList>
            <person name="Xiong W."/>
            <person name="Schranz E."/>
        </authorList>
    </citation>
    <scope>NUCLEOTIDE SEQUENCE [LARGE SCALE GENOMIC DNA]</scope>
</reference>
<dbReference type="AlphaFoldDB" id="A0AAU9NQ17"/>
<comment type="caution">
    <text evidence="9">The sequence shown here is derived from an EMBL/GenBank/DDBJ whole genome shotgun (WGS) entry which is preliminary data.</text>
</comment>
<dbReference type="PANTHER" id="PTHR11751:SF476">
    <property type="entry name" value="ALANINE TRANSAMINASE"/>
    <property type="match status" value="1"/>
</dbReference>
<evidence type="ECO:0000313" key="10">
    <source>
        <dbReference type="Proteomes" id="UP001157418"/>
    </source>
</evidence>
<sequence>MEVSELKKQLEVARQKGITVRALVAINPGNPTGLVLAEENQRQIVEIFKKEGLVLLADEVYQENIYAPDKKFNSFKKICRSMGYGDKDIPLVSFQSVSKGTKNVGKFKNILHYFLYSHGILFIDQKDDSSMDDCFIHGLDRRSGINLIHNVVYNCGSKHINYSGLLERVMK</sequence>
<dbReference type="Proteomes" id="UP001157418">
    <property type="component" value="Unassembled WGS sequence"/>
</dbReference>
<keyword evidence="5" id="KW-0663">Pyridoxal phosphate</keyword>
<feature type="domain" description="Aminotransferase class I/classII large" evidence="8">
    <location>
        <begin position="3"/>
        <end position="99"/>
    </location>
</feature>
<name>A0AAU9NQ17_9ASTR</name>
<keyword evidence="4" id="KW-0808">Transferase</keyword>
<evidence type="ECO:0000256" key="2">
    <source>
        <dbReference type="ARBA" id="ARBA00011738"/>
    </source>
</evidence>